<comment type="caution">
    <text evidence="1">The sequence shown here is derived from an EMBL/GenBank/DDBJ whole genome shotgun (WGS) entry which is preliminary data.</text>
</comment>
<dbReference type="Proteomes" id="UP000186176">
    <property type="component" value="Unassembled WGS sequence"/>
</dbReference>
<keyword evidence="2" id="KW-1185">Reference proteome</keyword>
<accession>A0A1J4MG89</accession>
<dbReference type="AlphaFoldDB" id="A0A1J4MG89"/>
<evidence type="ECO:0000313" key="1">
    <source>
        <dbReference type="EMBL" id="OII72036.1"/>
    </source>
</evidence>
<name>A0A1J4MG89_9CRYT</name>
<proteinExistence type="predicted"/>
<dbReference type="RefSeq" id="XP_028873608.1">
    <property type="nucleotide sequence ID" value="XM_029018381.1"/>
</dbReference>
<dbReference type="EMBL" id="LRBP01000025">
    <property type="protein sequence ID" value="OII72036.1"/>
    <property type="molecule type" value="Genomic_DNA"/>
</dbReference>
<gene>
    <name evidence="1" type="ORF">cubi_01369</name>
</gene>
<organism evidence="1 2">
    <name type="scientific">Cryptosporidium ubiquitum</name>
    <dbReference type="NCBI Taxonomy" id="857276"/>
    <lineage>
        <taxon>Eukaryota</taxon>
        <taxon>Sar</taxon>
        <taxon>Alveolata</taxon>
        <taxon>Apicomplexa</taxon>
        <taxon>Conoidasida</taxon>
        <taxon>Coccidia</taxon>
        <taxon>Eucoccidiorida</taxon>
        <taxon>Eimeriorina</taxon>
        <taxon>Cryptosporidiidae</taxon>
        <taxon>Cryptosporidium</taxon>
    </lineage>
</organism>
<protein>
    <submittedName>
        <fullName evidence="1">Uncharacterized protein</fullName>
    </submittedName>
</protein>
<dbReference type="VEuPathDB" id="CryptoDB:cubi_01369"/>
<dbReference type="GeneID" id="39978160"/>
<evidence type="ECO:0000313" key="2">
    <source>
        <dbReference type="Proteomes" id="UP000186176"/>
    </source>
</evidence>
<sequence>MSISPQINESIREIVLLTQEITNIYEHLSDEKSFLSHIKNEISELESYIKSTYDKLQILINDIKSIEGSYLKELETGENICRNNSTEIYNFSEDNKHNALISLKCEEIERELSNIHNRYALLLDKKRNLLKSMRDSEDVLHAKKKMYQSISMISWSLISESFIQGHFIPVNSPTKTETFQLQINENSKL</sequence>
<reference evidence="1 2" key="1">
    <citation type="submission" date="2016-10" db="EMBL/GenBank/DDBJ databases">
        <title>Reductive evolution of mitochondrial metabolism and differential evolution of invasion-related proteins in Cryptosporidium.</title>
        <authorList>
            <person name="Liu S."/>
            <person name="Roellig D.M."/>
            <person name="Guo Y."/>
            <person name="Li N."/>
            <person name="Frace M.A."/>
            <person name="Tang K."/>
            <person name="Zhang L."/>
            <person name="Feng Y."/>
            <person name="Xiao L."/>
        </authorList>
    </citation>
    <scope>NUCLEOTIDE SEQUENCE [LARGE SCALE GENOMIC DNA]</scope>
    <source>
        <strain evidence="1">39726</strain>
    </source>
</reference>
<dbReference type="OrthoDB" id="341413at2759"/>